<organism evidence="1 2">
    <name type="scientific">Flavonifractor plautii ATCC 29863</name>
    <dbReference type="NCBI Taxonomy" id="411475"/>
    <lineage>
        <taxon>Bacteria</taxon>
        <taxon>Bacillati</taxon>
        <taxon>Bacillota</taxon>
        <taxon>Clostridia</taxon>
        <taxon>Eubacteriales</taxon>
        <taxon>Oscillospiraceae</taxon>
        <taxon>Flavonifractor</taxon>
    </lineage>
</organism>
<dbReference type="AlphaFoldDB" id="G9YNV9"/>
<reference evidence="1 2" key="1">
    <citation type="submission" date="2011-08" db="EMBL/GenBank/DDBJ databases">
        <authorList>
            <person name="Weinstock G."/>
            <person name="Sodergren E."/>
            <person name="Clifton S."/>
            <person name="Fulton L."/>
            <person name="Fulton B."/>
            <person name="Courtney L."/>
            <person name="Fronick C."/>
            <person name="Harrison M."/>
            <person name="Strong C."/>
            <person name="Farmer C."/>
            <person name="Delahaunty K."/>
            <person name="Markovic C."/>
            <person name="Hall O."/>
            <person name="Minx P."/>
            <person name="Tomlinson C."/>
            <person name="Mitreva M."/>
            <person name="Hou S."/>
            <person name="Chen J."/>
            <person name="Wollam A."/>
            <person name="Pepin K.H."/>
            <person name="Johnson M."/>
            <person name="Bhonagiri V."/>
            <person name="Zhang X."/>
            <person name="Suruliraj S."/>
            <person name="Warren W."/>
            <person name="Chinwalla A."/>
            <person name="Mardis E.R."/>
            <person name="Wilson R.K."/>
        </authorList>
    </citation>
    <scope>NUCLEOTIDE SEQUENCE [LARGE SCALE GENOMIC DNA]</scope>
    <source>
        <strain evidence="1 2">ATCC 29863</strain>
    </source>
</reference>
<dbReference type="Proteomes" id="UP000004459">
    <property type="component" value="Unassembled WGS sequence"/>
</dbReference>
<evidence type="ECO:0000313" key="1">
    <source>
        <dbReference type="EMBL" id="EHM53109.1"/>
    </source>
</evidence>
<dbReference type="GO" id="GO:0006355">
    <property type="term" value="P:regulation of DNA-templated transcription"/>
    <property type="evidence" value="ECO:0007669"/>
    <property type="project" value="InterPro"/>
</dbReference>
<dbReference type="HOGENOM" id="CLU_180137_1_0_9"/>
<dbReference type="GO" id="GO:0003677">
    <property type="term" value="F:DNA binding"/>
    <property type="evidence" value="ECO:0007669"/>
    <property type="project" value="InterPro"/>
</dbReference>
<dbReference type="EMBL" id="AGCK01000084">
    <property type="protein sequence ID" value="EHM53109.1"/>
    <property type="molecule type" value="Genomic_DNA"/>
</dbReference>
<protein>
    <submittedName>
        <fullName evidence="1">Uncharacterized protein</fullName>
    </submittedName>
</protein>
<name>G9YNV9_FLAPL</name>
<proteinExistence type="predicted"/>
<accession>G9YNV9</accession>
<comment type="caution">
    <text evidence="1">The sequence shown here is derived from an EMBL/GenBank/DDBJ whole genome shotgun (WGS) entry which is preliminary data.</text>
</comment>
<sequence>MERKIIMENKFEIVKHIGKLSDINNGYTKELNFIAWNHREPVYDIRTWNQEHTKYGKGVTLTLREMALLQDLMKEGE</sequence>
<dbReference type="Gene3D" id="2.30.31.70">
    <property type="match status" value="1"/>
</dbReference>
<evidence type="ECO:0000313" key="2">
    <source>
        <dbReference type="Proteomes" id="UP000004459"/>
    </source>
</evidence>
<gene>
    <name evidence="1" type="ORF">HMPREF0372_01187</name>
</gene>